<evidence type="ECO:0000313" key="2">
    <source>
        <dbReference type="EMBL" id="GFS05015.1"/>
    </source>
</evidence>
<evidence type="ECO:0000259" key="1">
    <source>
        <dbReference type="Pfam" id="PF13843"/>
    </source>
</evidence>
<accession>A0AAV4I4Z0</accession>
<organism evidence="2 3">
    <name type="scientific">Elysia marginata</name>
    <dbReference type="NCBI Taxonomy" id="1093978"/>
    <lineage>
        <taxon>Eukaryota</taxon>
        <taxon>Metazoa</taxon>
        <taxon>Spiralia</taxon>
        <taxon>Lophotrochozoa</taxon>
        <taxon>Mollusca</taxon>
        <taxon>Gastropoda</taxon>
        <taxon>Heterobranchia</taxon>
        <taxon>Euthyneura</taxon>
        <taxon>Panpulmonata</taxon>
        <taxon>Sacoglossa</taxon>
        <taxon>Placobranchoidea</taxon>
        <taxon>Plakobranchidae</taxon>
        <taxon>Elysia</taxon>
    </lineage>
</organism>
<dbReference type="Pfam" id="PF13843">
    <property type="entry name" value="DDE_Tnp_1_7"/>
    <property type="match status" value="1"/>
</dbReference>
<dbReference type="GO" id="GO:0043565">
    <property type="term" value="F:sequence-specific DNA binding"/>
    <property type="evidence" value="ECO:0007669"/>
    <property type="project" value="TreeGrafter"/>
</dbReference>
<dbReference type="AlphaFoldDB" id="A0AAV4I4Z0"/>
<dbReference type="Proteomes" id="UP000762676">
    <property type="component" value="Unassembled WGS sequence"/>
</dbReference>
<proteinExistence type="predicted"/>
<name>A0AAV4I4Z0_9GAST</name>
<dbReference type="EMBL" id="BMAT01002337">
    <property type="protein sequence ID" value="GFS05015.1"/>
    <property type="molecule type" value="Genomic_DNA"/>
</dbReference>
<keyword evidence="3" id="KW-1185">Reference proteome</keyword>
<dbReference type="PANTHER" id="PTHR47055:SF3">
    <property type="entry name" value="PHORBOL-ESTER_DAG-TYPE DOMAIN-CONTAINING PROTEIN"/>
    <property type="match status" value="1"/>
</dbReference>
<reference evidence="2 3" key="1">
    <citation type="journal article" date="2021" name="Elife">
        <title>Chloroplast acquisition without the gene transfer in kleptoplastic sea slugs, Plakobranchus ocellatus.</title>
        <authorList>
            <person name="Maeda T."/>
            <person name="Takahashi S."/>
            <person name="Yoshida T."/>
            <person name="Shimamura S."/>
            <person name="Takaki Y."/>
            <person name="Nagai Y."/>
            <person name="Toyoda A."/>
            <person name="Suzuki Y."/>
            <person name="Arimoto A."/>
            <person name="Ishii H."/>
            <person name="Satoh N."/>
            <person name="Nishiyama T."/>
            <person name="Hasebe M."/>
            <person name="Maruyama T."/>
            <person name="Minagawa J."/>
            <person name="Obokata J."/>
            <person name="Shigenobu S."/>
        </authorList>
    </citation>
    <scope>NUCLEOTIDE SEQUENCE [LARGE SCALE GENOMIC DNA]</scope>
</reference>
<protein>
    <submittedName>
        <fullName evidence="2">PiggyBac transposable element-derived protein 3-like</fullName>
    </submittedName>
</protein>
<comment type="caution">
    <text evidence="2">The sequence shown here is derived from an EMBL/GenBank/DDBJ whole genome shotgun (WGS) entry which is preliminary data.</text>
</comment>
<dbReference type="InterPro" id="IPR029526">
    <property type="entry name" value="PGBD"/>
</dbReference>
<evidence type="ECO:0000313" key="3">
    <source>
        <dbReference type="Proteomes" id="UP000762676"/>
    </source>
</evidence>
<sequence>MCLYFGKHGAKQCIRGKPIRFGFKQWVLATPLGYIVNIIPYEGATGGVSKVNGLEYSVIERLVSCLPSQPFHISFDNFFTSLPVLTMLAEKGIGATGTVRSNRTGGCPLKDQKVIKKEKRGTYDFRHDRVNGIIAVEWNDNNVVTVAFTKHGVQPLKTAERWSAADKTMINIDQPHLINVYNSTMGGVDRAHQNIGAYRIQIRMKKWWWPLFAFYVDASVQNAWLLYRQTSAARSQTIDQLAFKRAIVHVFLLRYKQDRAVGRPLTGRGPCISKRVPDEIRRDKVGHYLEAGPTQRRCGLCKKNTKMVCKKCNVPVHMKCSQQFHAQKLRRTQY</sequence>
<dbReference type="PANTHER" id="PTHR47055">
    <property type="entry name" value="DDE_TNP_1_7 DOMAIN-CONTAINING PROTEIN"/>
    <property type="match status" value="1"/>
</dbReference>
<feature type="domain" description="PiggyBac transposable element-derived protein" evidence="1">
    <location>
        <begin position="1"/>
        <end position="224"/>
    </location>
</feature>
<dbReference type="InterPro" id="IPR052638">
    <property type="entry name" value="PiggyBac_TE-derived"/>
</dbReference>
<gene>
    <name evidence="2" type="ORF">ElyMa_001189900</name>
</gene>